<gene>
    <name evidence="8" type="ORF">LEP1GSC105_4923</name>
</gene>
<dbReference type="GO" id="GO:0004519">
    <property type="term" value="F:endonuclease activity"/>
    <property type="evidence" value="ECO:0007669"/>
    <property type="project" value="UniProtKB-KW"/>
</dbReference>
<evidence type="ECO:0000256" key="5">
    <source>
        <dbReference type="ARBA" id="ARBA00022801"/>
    </source>
</evidence>
<evidence type="ECO:0000256" key="3">
    <source>
        <dbReference type="ARBA" id="ARBA00022722"/>
    </source>
</evidence>
<keyword evidence="5" id="KW-0378">Hydrolase</keyword>
<keyword evidence="6" id="KW-0694">RNA-binding</keyword>
<dbReference type="RefSeq" id="WP_001135700.1">
    <property type="nucleotide sequence ID" value="NZ_AHNR02000007.1"/>
</dbReference>
<dbReference type="GO" id="GO:0016787">
    <property type="term" value="F:hydrolase activity"/>
    <property type="evidence" value="ECO:0007669"/>
    <property type="project" value="UniProtKB-KW"/>
</dbReference>
<evidence type="ECO:0000256" key="1">
    <source>
        <dbReference type="ARBA" id="ARBA00006620"/>
    </source>
</evidence>
<keyword evidence="2" id="KW-1277">Toxin-antitoxin system</keyword>
<evidence type="ECO:0000256" key="4">
    <source>
        <dbReference type="ARBA" id="ARBA00022759"/>
    </source>
</evidence>
<evidence type="ECO:0000313" key="9">
    <source>
        <dbReference type="Proteomes" id="UP000001340"/>
    </source>
</evidence>
<comment type="caution">
    <text evidence="8">The sequence shown here is derived from an EMBL/GenBank/DDBJ whole genome shotgun (WGS) entry which is preliminary data.</text>
</comment>
<keyword evidence="4" id="KW-0255">Endonuclease</keyword>
<dbReference type="AlphaFoldDB" id="A0A0E2DC32"/>
<protein>
    <submittedName>
        <fullName evidence="8">YcfA-like protein</fullName>
    </submittedName>
</protein>
<evidence type="ECO:0000256" key="2">
    <source>
        <dbReference type="ARBA" id="ARBA00022649"/>
    </source>
</evidence>
<dbReference type="InterPro" id="IPR012933">
    <property type="entry name" value="HicA_mRNA_interferase"/>
</dbReference>
<dbReference type="EMBL" id="AHNR02000007">
    <property type="protein sequence ID" value="EKR57019.1"/>
    <property type="molecule type" value="Genomic_DNA"/>
</dbReference>
<dbReference type="Gene3D" id="3.30.920.30">
    <property type="entry name" value="Hypothetical protein"/>
    <property type="match status" value="1"/>
</dbReference>
<proteinExistence type="inferred from homology"/>
<dbReference type="Pfam" id="PF07927">
    <property type="entry name" value="HicA_toxin"/>
    <property type="match status" value="1"/>
</dbReference>
<dbReference type="Proteomes" id="UP000001340">
    <property type="component" value="Unassembled WGS sequence"/>
</dbReference>
<evidence type="ECO:0000256" key="7">
    <source>
        <dbReference type="ARBA" id="ARBA00023016"/>
    </source>
</evidence>
<reference evidence="8 9" key="1">
    <citation type="submission" date="2012-10" db="EMBL/GenBank/DDBJ databases">
        <authorList>
            <person name="Harkins D.M."/>
            <person name="Durkin A.S."/>
            <person name="Brinkac L.M."/>
            <person name="Haft D.H."/>
            <person name="Selengut J.D."/>
            <person name="Sanka R."/>
            <person name="DePew J."/>
            <person name="Purushe J."/>
            <person name="Chanthongthip A."/>
            <person name="Lattana O."/>
            <person name="Phetsouvanh R."/>
            <person name="Newton P.N."/>
            <person name="Vinetz J.M."/>
            <person name="Sutton G.G."/>
            <person name="Nierman W.C."/>
            <person name="Fouts D.E."/>
        </authorList>
    </citation>
    <scope>NUCLEOTIDE SEQUENCE [LARGE SCALE GENOMIC DNA]</scope>
    <source>
        <strain evidence="8 9">UI 12758</strain>
    </source>
</reference>
<keyword evidence="7" id="KW-0346">Stress response</keyword>
<name>A0A0E2DC32_LEPIR</name>
<evidence type="ECO:0000256" key="6">
    <source>
        <dbReference type="ARBA" id="ARBA00022884"/>
    </source>
</evidence>
<organism evidence="8 9">
    <name type="scientific">Leptospira interrogans str. UI 12758</name>
    <dbReference type="NCBI Taxonomy" id="1049938"/>
    <lineage>
        <taxon>Bacteria</taxon>
        <taxon>Pseudomonadati</taxon>
        <taxon>Spirochaetota</taxon>
        <taxon>Spirochaetia</taxon>
        <taxon>Leptospirales</taxon>
        <taxon>Leptospiraceae</taxon>
        <taxon>Leptospira</taxon>
    </lineage>
</organism>
<comment type="similarity">
    <text evidence="1">Belongs to the HicA mRNA interferase family.</text>
</comment>
<accession>A0A0E2DC32</accession>
<keyword evidence="3" id="KW-0540">Nuclease</keyword>
<dbReference type="GO" id="GO:0003729">
    <property type="term" value="F:mRNA binding"/>
    <property type="evidence" value="ECO:0007669"/>
    <property type="project" value="InterPro"/>
</dbReference>
<evidence type="ECO:0000313" key="8">
    <source>
        <dbReference type="EMBL" id="EKR57019.1"/>
    </source>
</evidence>
<dbReference type="InterPro" id="IPR038570">
    <property type="entry name" value="HicA_sf"/>
</dbReference>
<dbReference type="SUPFAM" id="SSF54786">
    <property type="entry name" value="YcfA/nrd intein domain"/>
    <property type="match status" value="1"/>
</dbReference>
<sequence length="80" mass="9013">MPQKFPVDAPKARVIKALKLLGFEIIREREHISMSRENSDGTKTPLTIPNHSKIKGSTLRTICSQSGISRDDFLDAYEEV</sequence>